<feature type="transmembrane region" description="Helical" evidence="13">
    <location>
        <begin position="166"/>
        <end position="187"/>
    </location>
</feature>
<evidence type="ECO:0000256" key="12">
    <source>
        <dbReference type="ARBA" id="ARBA00023285"/>
    </source>
</evidence>
<keyword evidence="11 13" id="KW-0472">Membrane</keyword>
<keyword evidence="8 13" id="KW-1133">Transmembrane helix</keyword>
<dbReference type="PANTHER" id="PTHR40659:SF1">
    <property type="entry name" value="NICKEL_COBALT EFFLUX SYSTEM RCNA"/>
    <property type="match status" value="1"/>
</dbReference>
<dbReference type="Proteomes" id="UP001621714">
    <property type="component" value="Unassembled WGS sequence"/>
</dbReference>
<evidence type="ECO:0000313" key="14">
    <source>
        <dbReference type="EMBL" id="MFK7160391.1"/>
    </source>
</evidence>
<keyword evidence="3" id="KW-0171">Cobalt transport</keyword>
<keyword evidence="9" id="KW-0406">Ion transport</keyword>
<organism evidence="14 15">
    <name type="scientific">Marinospirillum alkalitolerans</name>
    <dbReference type="NCBI Taxonomy" id="3123374"/>
    <lineage>
        <taxon>Bacteria</taxon>
        <taxon>Pseudomonadati</taxon>
        <taxon>Pseudomonadota</taxon>
        <taxon>Gammaproteobacteria</taxon>
        <taxon>Oceanospirillales</taxon>
        <taxon>Oceanospirillaceae</taxon>
        <taxon>Marinospirillum</taxon>
    </lineage>
</organism>
<evidence type="ECO:0000256" key="2">
    <source>
        <dbReference type="ARBA" id="ARBA00004651"/>
    </source>
</evidence>
<keyword evidence="12" id="KW-0170">Cobalt</keyword>
<name>A0ABW8PX56_9GAMM</name>
<evidence type="ECO:0000256" key="11">
    <source>
        <dbReference type="ARBA" id="ARBA00023136"/>
    </source>
</evidence>
<keyword evidence="15" id="KW-1185">Reference proteome</keyword>
<evidence type="ECO:0000256" key="7">
    <source>
        <dbReference type="ARBA" id="ARBA00022692"/>
    </source>
</evidence>
<evidence type="ECO:0000256" key="8">
    <source>
        <dbReference type="ARBA" id="ARBA00022989"/>
    </source>
</evidence>
<dbReference type="InterPro" id="IPR051224">
    <property type="entry name" value="NiCoT_RcnA"/>
</dbReference>
<evidence type="ECO:0000256" key="6">
    <source>
        <dbReference type="ARBA" id="ARBA00022596"/>
    </source>
</evidence>
<reference evidence="14 15" key="1">
    <citation type="submission" date="2024-02" db="EMBL/GenBank/DDBJ databases">
        <title>Marinospirillum sp. MEB 164 isolated from Lonar lake sediment.</title>
        <authorList>
            <person name="Joshi A."/>
            <person name="Thite S."/>
        </authorList>
    </citation>
    <scope>NUCLEOTIDE SEQUENCE [LARGE SCALE GENOMIC DNA]</scope>
    <source>
        <strain evidence="14 15">MEB164</strain>
    </source>
</reference>
<comment type="caution">
    <text evidence="14">The sequence shown here is derived from an EMBL/GenBank/DDBJ whole genome shotgun (WGS) entry which is preliminary data.</text>
</comment>
<keyword evidence="5" id="KW-1003">Cell membrane</keyword>
<comment type="subcellular location">
    <subcellularLocation>
        <location evidence="2 13">Cell membrane</location>
        <topology evidence="2 13">Multi-pass membrane protein</topology>
    </subcellularLocation>
</comment>
<feature type="transmembrane region" description="Helical" evidence="13">
    <location>
        <begin position="90"/>
        <end position="110"/>
    </location>
</feature>
<proteinExistence type="inferred from homology"/>
<sequence>MHNSSRLGLLVFLLLISGLVHTSALPGLPPSSAADQEPVAEVRSTSATTSWSVAQRWQQLNLWILQQQRDFHRQLVHQVEAYAEQQRWSLAWSLMLVSFLYGVFHAAGPGHGKAVLTTYLLTQPEALRRGLFYSVLAALLQGVTAILLVTLLVLGLGALAREAFQSVIYLEMLSFVLVALLGAWLVWRSWRAWRRAALPPAPAFTPLPTQAASAVLKPSLMPRLDLAPTEAACAQCGKVHHVAPEELEHKNFWQGAGLILSIGLRPCSGAVLLLAVTSLLGIFWIGVLSTLAMALGTALTVASLALIAVKARDWAQRLLRLQQGGWSRATLVLSALGGGVLMALGFSLAWNLWMVEAPSGFL</sequence>
<evidence type="ECO:0000256" key="1">
    <source>
        <dbReference type="ARBA" id="ARBA00002510"/>
    </source>
</evidence>
<keyword evidence="6" id="KW-0533">Nickel</keyword>
<dbReference type="EMBL" id="JBANFI010000002">
    <property type="protein sequence ID" value="MFK7160391.1"/>
    <property type="molecule type" value="Genomic_DNA"/>
</dbReference>
<dbReference type="PANTHER" id="PTHR40659">
    <property type="entry name" value="NICKEL/COBALT EFFLUX SYSTEM RCNA"/>
    <property type="match status" value="1"/>
</dbReference>
<protein>
    <recommendedName>
        <fullName evidence="13">Nickel/cobalt efflux system</fullName>
    </recommendedName>
</protein>
<keyword evidence="7 13" id="KW-0812">Transmembrane</keyword>
<feature type="transmembrane region" description="Helical" evidence="13">
    <location>
        <begin position="291"/>
        <end position="309"/>
    </location>
</feature>
<evidence type="ECO:0000256" key="9">
    <source>
        <dbReference type="ARBA" id="ARBA00023065"/>
    </source>
</evidence>
<dbReference type="RefSeq" id="WP_405337997.1">
    <property type="nucleotide sequence ID" value="NZ_JBANFI010000002.1"/>
</dbReference>
<evidence type="ECO:0000256" key="13">
    <source>
        <dbReference type="RuleBase" id="RU362101"/>
    </source>
</evidence>
<evidence type="ECO:0000256" key="4">
    <source>
        <dbReference type="ARBA" id="ARBA00022448"/>
    </source>
</evidence>
<evidence type="ECO:0000256" key="10">
    <source>
        <dbReference type="ARBA" id="ARBA00023112"/>
    </source>
</evidence>
<evidence type="ECO:0000256" key="3">
    <source>
        <dbReference type="ARBA" id="ARBA00022426"/>
    </source>
</evidence>
<dbReference type="Pfam" id="PF03824">
    <property type="entry name" value="NicO"/>
    <property type="match status" value="1"/>
</dbReference>
<feature type="transmembrane region" description="Helical" evidence="13">
    <location>
        <begin position="267"/>
        <end position="285"/>
    </location>
</feature>
<comment type="function">
    <text evidence="1">Efflux system for nickel and cobalt.</text>
</comment>
<feature type="transmembrane region" description="Helical" evidence="13">
    <location>
        <begin position="330"/>
        <end position="353"/>
    </location>
</feature>
<evidence type="ECO:0000313" key="15">
    <source>
        <dbReference type="Proteomes" id="UP001621714"/>
    </source>
</evidence>
<comment type="similarity">
    <text evidence="13">Belongs to the NiCoT transporter (TC 2.A.52) family.</text>
</comment>
<accession>A0ABW8PX56</accession>
<evidence type="ECO:0000256" key="5">
    <source>
        <dbReference type="ARBA" id="ARBA00022475"/>
    </source>
</evidence>
<gene>
    <name evidence="14" type="ORF">V6U78_04995</name>
</gene>
<feature type="transmembrane region" description="Helical" evidence="13">
    <location>
        <begin position="131"/>
        <end position="160"/>
    </location>
</feature>
<dbReference type="InterPro" id="IPR011541">
    <property type="entry name" value="Ni/Co_transpt_high_affinity"/>
</dbReference>
<keyword evidence="4 13" id="KW-0813">Transport</keyword>
<keyword evidence="10" id="KW-0921">Nickel transport</keyword>